<organism evidence="1 2">
    <name type="scientific">Streptomyces glomeratus</name>
    <dbReference type="NCBI Taxonomy" id="284452"/>
    <lineage>
        <taxon>Bacteria</taxon>
        <taxon>Bacillati</taxon>
        <taxon>Actinomycetota</taxon>
        <taxon>Actinomycetes</taxon>
        <taxon>Kitasatosporales</taxon>
        <taxon>Streptomycetaceae</taxon>
        <taxon>Streptomyces</taxon>
    </lineage>
</organism>
<dbReference type="Proteomes" id="UP001501532">
    <property type="component" value="Unassembled WGS sequence"/>
</dbReference>
<evidence type="ECO:0008006" key="3">
    <source>
        <dbReference type="Google" id="ProtNLM"/>
    </source>
</evidence>
<name>A0ABP6M7P5_9ACTN</name>
<evidence type="ECO:0000313" key="1">
    <source>
        <dbReference type="EMBL" id="GAA3076283.1"/>
    </source>
</evidence>
<gene>
    <name evidence="1" type="ORF">GCM10010448_68170</name>
</gene>
<sequence>MRAGMRWLRAPDPLDAARRRRLFNASQIHKWGIPRVAGKARVNKRARVVSSGALAVHSGTAGV</sequence>
<protein>
    <recommendedName>
        <fullName evidence="3">Transposase</fullName>
    </recommendedName>
</protein>
<accession>A0ABP6M7P5</accession>
<comment type="caution">
    <text evidence="1">The sequence shown here is derived from an EMBL/GenBank/DDBJ whole genome shotgun (WGS) entry which is preliminary data.</text>
</comment>
<reference evidence="2" key="1">
    <citation type="journal article" date="2019" name="Int. J. Syst. Evol. Microbiol.">
        <title>The Global Catalogue of Microorganisms (GCM) 10K type strain sequencing project: providing services to taxonomists for standard genome sequencing and annotation.</title>
        <authorList>
            <consortium name="The Broad Institute Genomics Platform"/>
            <consortium name="The Broad Institute Genome Sequencing Center for Infectious Disease"/>
            <person name="Wu L."/>
            <person name="Ma J."/>
        </authorList>
    </citation>
    <scope>NUCLEOTIDE SEQUENCE [LARGE SCALE GENOMIC DNA]</scope>
    <source>
        <strain evidence="2">JCM 9091</strain>
    </source>
</reference>
<evidence type="ECO:0000313" key="2">
    <source>
        <dbReference type="Proteomes" id="UP001501532"/>
    </source>
</evidence>
<proteinExistence type="predicted"/>
<keyword evidence="2" id="KW-1185">Reference proteome</keyword>
<dbReference type="EMBL" id="BAAAUF010000089">
    <property type="protein sequence ID" value="GAA3076283.1"/>
    <property type="molecule type" value="Genomic_DNA"/>
</dbReference>